<name>A0A5B0N0P8_PUCGR</name>
<reference evidence="2 3" key="1">
    <citation type="submission" date="2019-05" db="EMBL/GenBank/DDBJ databases">
        <title>Emergence of the Ug99 lineage of the wheat stem rust pathogen through somatic hybridization.</title>
        <authorList>
            <person name="Li F."/>
            <person name="Upadhyaya N.M."/>
            <person name="Sperschneider J."/>
            <person name="Matny O."/>
            <person name="Nguyen-Phuc H."/>
            <person name="Mago R."/>
            <person name="Raley C."/>
            <person name="Miller M.E."/>
            <person name="Silverstein K.A.T."/>
            <person name="Henningsen E."/>
            <person name="Hirsch C.D."/>
            <person name="Visser B."/>
            <person name="Pretorius Z.A."/>
            <person name="Steffenson B.J."/>
            <person name="Schwessinger B."/>
            <person name="Dodds P.N."/>
            <person name="Figueroa M."/>
        </authorList>
    </citation>
    <scope>NUCLEOTIDE SEQUENCE [LARGE SCALE GENOMIC DNA]</scope>
    <source>
        <strain evidence="2">21-0</strain>
    </source>
</reference>
<organism evidence="2 3">
    <name type="scientific">Puccinia graminis f. sp. tritici</name>
    <dbReference type="NCBI Taxonomy" id="56615"/>
    <lineage>
        <taxon>Eukaryota</taxon>
        <taxon>Fungi</taxon>
        <taxon>Dikarya</taxon>
        <taxon>Basidiomycota</taxon>
        <taxon>Pucciniomycotina</taxon>
        <taxon>Pucciniomycetes</taxon>
        <taxon>Pucciniales</taxon>
        <taxon>Pucciniaceae</taxon>
        <taxon>Puccinia</taxon>
    </lineage>
</organism>
<dbReference type="AlphaFoldDB" id="A0A5B0N0P8"/>
<protein>
    <submittedName>
        <fullName evidence="2">Uncharacterized protein</fullName>
    </submittedName>
</protein>
<evidence type="ECO:0000256" key="1">
    <source>
        <dbReference type="SAM" id="MobiDB-lite"/>
    </source>
</evidence>
<dbReference type="Proteomes" id="UP000324748">
    <property type="component" value="Unassembled WGS sequence"/>
</dbReference>
<dbReference type="EMBL" id="VSWC01000119">
    <property type="protein sequence ID" value="KAA1082825.1"/>
    <property type="molecule type" value="Genomic_DNA"/>
</dbReference>
<proteinExistence type="predicted"/>
<accession>A0A5B0N0P8</accession>
<evidence type="ECO:0000313" key="2">
    <source>
        <dbReference type="EMBL" id="KAA1082825.1"/>
    </source>
</evidence>
<feature type="region of interest" description="Disordered" evidence="1">
    <location>
        <begin position="49"/>
        <end position="72"/>
    </location>
</feature>
<sequence length="72" mass="7950">MTTKAVKRVLKAPIKLLLSVTTNCGLCDVGMKCRFLILCNLCQFNLPGLPESSVSNPRNEKLRNPDSCVRPC</sequence>
<gene>
    <name evidence="2" type="ORF">PGT21_015622</name>
</gene>
<evidence type="ECO:0000313" key="3">
    <source>
        <dbReference type="Proteomes" id="UP000324748"/>
    </source>
</evidence>
<comment type="caution">
    <text evidence="2">The sequence shown here is derived from an EMBL/GenBank/DDBJ whole genome shotgun (WGS) entry which is preliminary data.</text>
</comment>
<keyword evidence="3" id="KW-1185">Reference proteome</keyword>